<dbReference type="AlphaFoldDB" id="A0ABD3FLK1"/>
<gene>
    <name evidence="2" type="ORF">V7S43_007336</name>
</gene>
<organism evidence="2 3">
    <name type="scientific">Phytophthora oleae</name>
    <dbReference type="NCBI Taxonomy" id="2107226"/>
    <lineage>
        <taxon>Eukaryota</taxon>
        <taxon>Sar</taxon>
        <taxon>Stramenopiles</taxon>
        <taxon>Oomycota</taxon>
        <taxon>Peronosporomycetes</taxon>
        <taxon>Peronosporales</taxon>
        <taxon>Peronosporaceae</taxon>
        <taxon>Phytophthora</taxon>
    </lineage>
</organism>
<evidence type="ECO:0000256" key="1">
    <source>
        <dbReference type="SAM" id="MobiDB-lite"/>
    </source>
</evidence>
<comment type="caution">
    <text evidence="2">The sequence shown here is derived from an EMBL/GenBank/DDBJ whole genome shotgun (WGS) entry which is preliminary data.</text>
</comment>
<dbReference type="EMBL" id="JBIMZQ010000013">
    <property type="protein sequence ID" value="KAL3667785.1"/>
    <property type="molecule type" value="Genomic_DNA"/>
</dbReference>
<protein>
    <submittedName>
        <fullName evidence="2">Uncharacterized protein</fullName>
    </submittedName>
</protein>
<dbReference type="Proteomes" id="UP001632037">
    <property type="component" value="Unassembled WGS sequence"/>
</dbReference>
<evidence type="ECO:0000313" key="2">
    <source>
        <dbReference type="EMBL" id="KAL3667785.1"/>
    </source>
</evidence>
<feature type="compositionally biased region" description="Low complexity" evidence="1">
    <location>
        <begin position="86"/>
        <end position="97"/>
    </location>
</feature>
<reference evidence="2 3" key="1">
    <citation type="submission" date="2024-09" db="EMBL/GenBank/DDBJ databases">
        <title>Genome sequencing and assembly of Phytophthora oleae, isolate VK10A, causative agent of rot of olive drupes.</title>
        <authorList>
            <person name="Conti Taguali S."/>
            <person name="Riolo M."/>
            <person name="La Spada F."/>
            <person name="Cacciola S.O."/>
            <person name="Dionisio G."/>
        </authorList>
    </citation>
    <scope>NUCLEOTIDE SEQUENCE [LARGE SCALE GENOMIC DNA]</scope>
    <source>
        <strain evidence="2 3">VK10A</strain>
    </source>
</reference>
<feature type="region of interest" description="Disordered" evidence="1">
    <location>
        <begin position="81"/>
        <end position="117"/>
    </location>
</feature>
<keyword evidence="3" id="KW-1185">Reference proteome</keyword>
<accession>A0ABD3FLK1</accession>
<proteinExistence type="predicted"/>
<sequence length="161" mass="17825">MSRSACRDASFTGSHPPTSKCSCVAMLLYEALRQSWGAAPWTGCKLRKQELAVQVARAGVRPLARESPAAVPHWRTIIHRRRTFSRSRSQTRQQAAASNSELAGLTASDHAQPEENAVDVVRRRNACAGRSVLRESRPRFSMVSFPAARLRPQIKRLGAHP</sequence>
<evidence type="ECO:0000313" key="3">
    <source>
        <dbReference type="Proteomes" id="UP001632037"/>
    </source>
</evidence>
<name>A0ABD3FLK1_9STRA</name>